<dbReference type="Pfam" id="PF00172">
    <property type="entry name" value="Zn_clus"/>
    <property type="match status" value="1"/>
</dbReference>
<keyword evidence="1" id="KW-0539">Nucleus</keyword>
<name>A0AAD9HW89_9PEZI</name>
<dbReference type="InterPro" id="IPR001138">
    <property type="entry name" value="Zn2Cys6_DnaBD"/>
</dbReference>
<keyword evidence="5" id="KW-1185">Reference proteome</keyword>
<evidence type="ECO:0000259" key="3">
    <source>
        <dbReference type="PROSITE" id="PS50048"/>
    </source>
</evidence>
<dbReference type="SMART" id="SM00066">
    <property type="entry name" value="GAL4"/>
    <property type="match status" value="1"/>
</dbReference>
<dbReference type="CDD" id="cd00067">
    <property type="entry name" value="GAL4"/>
    <property type="match status" value="1"/>
</dbReference>
<dbReference type="InterPro" id="IPR036864">
    <property type="entry name" value="Zn2-C6_fun-type_DNA-bd_sf"/>
</dbReference>
<dbReference type="CDD" id="cd12148">
    <property type="entry name" value="fungal_TF_MHR"/>
    <property type="match status" value="1"/>
</dbReference>
<dbReference type="GO" id="GO:0008270">
    <property type="term" value="F:zinc ion binding"/>
    <property type="evidence" value="ECO:0007669"/>
    <property type="project" value="InterPro"/>
</dbReference>
<evidence type="ECO:0000313" key="5">
    <source>
        <dbReference type="Proteomes" id="UP001232148"/>
    </source>
</evidence>
<feature type="compositionally biased region" description="Basic and acidic residues" evidence="2">
    <location>
        <begin position="21"/>
        <end position="33"/>
    </location>
</feature>
<dbReference type="Gene3D" id="4.10.240.10">
    <property type="entry name" value="Zn(2)-C6 fungal-type DNA-binding domain"/>
    <property type="match status" value="1"/>
</dbReference>
<evidence type="ECO:0000256" key="2">
    <source>
        <dbReference type="SAM" id="MobiDB-lite"/>
    </source>
</evidence>
<dbReference type="InterPro" id="IPR053187">
    <property type="entry name" value="Notoamide_regulator"/>
</dbReference>
<protein>
    <recommendedName>
        <fullName evidence="3">Zn(2)-C6 fungal-type domain-containing protein</fullName>
    </recommendedName>
</protein>
<accession>A0AAD9HW89</accession>
<comment type="caution">
    <text evidence="4">The sequence shown here is derived from an EMBL/GenBank/DDBJ whole genome shotgun (WGS) entry which is preliminary data.</text>
</comment>
<reference evidence="4" key="1">
    <citation type="submission" date="2021-06" db="EMBL/GenBank/DDBJ databases">
        <title>Comparative genomics, transcriptomics and evolutionary studies reveal genomic signatures of adaptation to plant cell wall in hemibiotrophic fungi.</title>
        <authorList>
            <consortium name="DOE Joint Genome Institute"/>
            <person name="Baroncelli R."/>
            <person name="Diaz J.F."/>
            <person name="Benocci T."/>
            <person name="Peng M."/>
            <person name="Battaglia E."/>
            <person name="Haridas S."/>
            <person name="Andreopoulos W."/>
            <person name="Labutti K."/>
            <person name="Pangilinan J."/>
            <person name="Floch G.L."/>
            <person name="Makela M.R."/>
            <person name="Henrissat B."/>
            <person name="Grigoriev I.V."/>
            <person name="Crouch J.A."/>
            <person name="De Vries R.P."/>
            <person name="Sukno S.A."/>
            <person name="Thon M.R."/>
        </authorList>
    </citation>
    <scope>NUCLEOTIDE SEQUENCE</scope>
    <source>
        <strain evidence="4">MAFF235873</strain>
    </source>
</reference>
<dbReference type="PROSITE" id="PS00463">
    <property type="entry name" value="ZN2_CY6_FUNGAL_1"/>
    <property type="match status" value="1"/>
</dbReference>
<proteinExistence type="predicted"/>
<organism evidence="4 5">
    <name type="scientific">Colletotrichum zoysiae</name>
    <dbReference type="NCBI Taxonomy" id="1216348"/>
    <lineage>
        <taxon>Eukaryota</taxon>
        <taxon>Fungi</taxon>
        <taxon>Dikarya</taxon>
        <taxon>Ascomycota</taxon>
        <taxon>Pezizomycotina</taxon>
        <taxon>Sordariomycetes</taxon>
        <taxon>Hypocreomycetidae</taxon>
        <taxon>Glomerellales</taxon>
        <taxon>Glomerellaceae</taxon>
        <taxon>Colletotrichum</taxon>
        <taxon>Colletotrichum graminicola species complex</taxon>
    </lineage>
</organism>
<evidence type="ECO:0000313" key="4">
    <source>
        <dbReference type="EMBL" id="KAK2035184.1"/>
    </source>
</evidence>
<feature type="region of interest" description="Disordered" evidence="2">
    <location>
        <begin position="1"/>
        <end position="40"/>
    </location>
</feature>
<dbReference type="AlphaFoldDB" id="A0AAD9HW89"/>
<dbReference type="EMBL" id="MU842810">
    <property type="protein sequence ID" value="KAK2035184.1"/>
    <property type="molecule type" value="Genomic_DNA"/>
</dbReference>
<evidence type="ECO:0000256" key="1">
    <source>
        <dbReference type="ARBA" id="ARBA00023242"/>
    </source>
</evidence>
<dbReference type="PANTHER" id="PTHR47256">
    <property type="entry name" value="ZN(II)2CYS6 TRANSCRIPTION FACTOR (EUROFUNG)-RELATED"/>
    <property type="match status" value="1"/>
</dbReference>
<dbReference type="Proteomes" id="UP001232148">
    <property type="component" value="Unassembled WGS sequence"/>
</dbReference>
<feature type="compositionally biased region" description="Low complexity" evidence="2">
    <location>
        <begin position="8"/>
        <end position="20"/>
    </location>
</feature>
<gene>
    <name evidence="4" type="ORF">LX32DRAFT_659489</name>
</gene>
<dbReference type="PANTHER" id="PTHR47256:SF1">
    <property type="entry name" value="ZN(II)2CYS6 TRANSCRIPTION FACTOR (EUROFUNG)"/>
    <property type="match status" value="1"/>
</dbReference>
<dbReference type="SUPFAM" id="SSF57701">
    <property type="entry name" value="Zn2/Cys6 DNA-binding domain"/>
    <property type="match status" value="1"/>
</dbReference>
<dbReference type="PROSITE" id="PS50048">
    <property type="entry name" value="ZN2_CY6_FUNGAL_2"/>
    <property type="match status" value="1"/>
</dbReference>
<sequence length="729" mass="82498">MPLENQRSRPLLPRLAQQPPHHLEATHGDEGSSKGRKRRRPYTSKACNFCREKKNACDGQPQCSQCLRRGLKCEYRVITDTVLKAIPPGSQLVDKDEALNNSDAADLLHVLKHVPDDEALEALRLLRAGNEPAEIGSALRRYDIGLSQVAMNMAILPPPQTSLEFELMMRHHVAYPSWAPVQPTKLDLEFLLRPSKIRWEGTGPALFAGSSDGQSYLSPYGHQRREQSPGAASLIEPLEPSTLYDNRLLGIDVTRWTDVPITNEFFIAVLQLHLETDYPMMPLIDTDLLLDGLLGQNEFCSRVLTNALLAWACQGYAAVEPNATVIGHTFYNEAKKLWKTTKEARPVKNVCTVAAVYYLFITAVSLGAGTEYVEFLDDLLDMSQRLGFFNIDPSQMDECDANESANHRQAKAQIAWVLFNCLTFFSLHFHQRFIEHPPRAPLPERRTHITHDTGLTREHSIGIQNANLLREQCRLCLIVHDMVKVMYGAEQRLCAEAVTLVFAGETYQRLLVWSDELPLEMAQGDQCSHHVIILHSYYHVSIINLFRPFLQQNGAPQQRLPAFQSAEATPDAVCAASVSQLKRIVLFYRQKYPESSYCFCWHSALLYLANAMLTEAKVSRHVPEWRFYFRLCIACFQTLYTGFRLAKCITLSLLSMALEKGVMEITDARDIKKDLELRGRHHEVSDRVLVPWVVDLDLALTDPTAAQVENLLQKLQEVHIDDPGESDDS</sequence>
<feature type="domain" description="Zn(2)-C6 fungal-type" evidence="3">
    <location>
        <begin position="46"/>
        <end position="75"/>
    </location>
</feature>
<dbReference type="GO" id="GO:0000981">
    <property type="term" value="F:DNA-binding transcription factor activity, RNA polymerase II-specific"/>
    <property type="evidence" value="ECO:0007669"/>
    <property type="project" value="InterPro"/>
</dbReference>